<comment type="caution">
    <text evidence="1">The sequence shown here is derived from an EMBL/GenBank/DDBJ whole genome shotgun (WGS) entry which is preliminary data.</text>
</comment>
<proteinExistence type="predicted"/>
<name>A0A1J5QSB3_9ZZZZ</name>
<dbReference type="GO" id="GO:0016884">
    <property type="term" value="F:carbon-nitrogen ligase activity, with glutamine as amido-N-donor"/>
    <property type="evidence" value="ECO:0007669"/>
    <property type="project" value="InterPro"/>
</dbReference>
<dbReference type="SUPFAM" id="SSF89095">
    <property type="entry name" value="GatB/YqeY motif"/>
    <property type="match status" value="1"/>
</dbReference>
<protein>
    <submittedName>
        <fullName evidence="1">Yqey-like protein</fullName>
    </submittedName>
</protein>
<dbReference type="AlphaFoldDB" id="A0A1J5QSB3"/>
<dbReference type="InterPro" id="IPR042184">
    <property type="entry name" value="YqeY/Aim41_N"/>
</dbReference>
<dbReference type="InterPro" id="IPR019004">
    <property type="entry name" value="YqeY/Aim41"/>
</dbReference>
<dbReference type="InterPro" id="IPR023168">
    <property type="entry name" value="GatB_Yqey_C_2"/>
</dbReference>
<dbReference type="InterPro" id="IPR003789">
    <property type="entry name" value="Asn/Gln_tRNA_amidoTrase-B-like"/>
</dbReference>
<organism evidence="1">
    <name type="scientific">mine drainage metagenome</name>
    <dbReference type="NCBI Taxonomy" id="410659"/>
    <lineage>
        <taxon>unclassified sequences</taxon>
        <taxon>metagenomes</taxon>
        <taxon>ecological metagenomes</taxon>
    </lineage>
</organism>
<dbReference type="EMBL" id="MLJW01001070">
    <property type="protein sequence ID" value="OIQ80371.1"/>
    <property type="molecule type" value="Genomic_DNA"/>
</dbReference>
<dbReference type="PANTHER" id="PTHR28055">
    <property type="entry name" value="ALTERED INHERITANCE OF MITOCHONDRIA PROTEIN 41, MITOCHONDRIAL"/>
    <property type="match status" value="1"/>
</dbReference>
<dbReference type="PANTHER" id="PTHR28055:SF1">
    <property type="entry name" value="ALTERED INHERITANCE OF MITOCHONDRIA PROTEIN 41, MITOCHONDRIAL"/>
    <property type="match status" value="1"/>
</dbReference>
<gene>
    <name evidence="1" type="ORF">GALL_378820</name>
</gene>
<dbReference type="Gene3D" id="1.10.1510.10">
    <property type="entry name" value="Uncharacterised protein YqeY/AIM41 PF09424, N-terminal domain"/>
    <property type="match status" value="1"/>
</dbReference>
<reference evidence="1" key="1">
    <citation type="submission" date="2016-10" db="EMBL/GenBank/DDBJ databases">
        <title>Sequence of Gallionella enrichment culture.</title>
        <authorList>
            <person name="Poehlein A."/>
            <person name="Muehling M."/>
            <person name="Daniel R."/>
        </authorList>
    </citation>
    <scope>NUCLEOTIDE SEQUENCE</scope>
</reference>
<sequence length="149" mass="15755">MSLKATLQTDLTRAIKHRDEIRMATIRMMLSAITNEEVSGKSLRVLTDAEVITVLTREAKKRKEAAEAFAQGDRPDRAAREQAEGEIIAEYLPEQLSAEELAKLVAEAIAESGASGPAAMGAVMKVLTPKIAGRAPGGDVAAAVKTALG</sequence>
<evidence type="ECO:0000313" key="1">
    <source>
        <dbReference type="EMBL" id="OIQ80371.1"/>
    </source>
</evidence>
<dbReference type="Pfam" id="PF09424">
    <property type="entry name" value="YqeY"/>
    <property type="match status" value="1"/>
</dbReference>
<accession>A0A1J5QSB3</accession>
<dbReference type="Gene3D" id="1.10.10.410">
    <property type="match status" value="1"/>
</dbReference>